<dbReference type="InterPro" id="IPR014776">
    <property type="entry name" value="4pyrrole_Mease_sub2"/>
</dbReference>
<dbReference type="SUPFAM" id="SSF53790">
    <property type="entry name" value="Tetrapyrrole methylase"/>
    <property type="match status" value="1"/>
</dbReference>
<evidence type="ECO:0000256" key="12">
    <source>
        <dbReference type="ARBA" id="ARBA00025705"/>
    </source>
</evidence>
<dbReference type="GO" id="GO:0032259">
    <property type="term" value="P:methylation"/>
    <property type="evidence" value="ECO:0007669"/>
    <property type="project" value="UniProtKB-KW"/>
</dbReference>
<evidence type="ECO:0000256" key="13">
    <source>
        <dbReference type="ARBA" id="ARBA00047561"/>
    </source>
</evidence>
<dbReference type="InParanoid" id="A0A3M0C1X0"/>
<keyword evidence="3" id="KW-0169">Cobalamin biosynthesis</keyword>
<dbReference type="Pfam" id="PF13241">
    <property type="entry name" value="NAD_binding_7"/>
    <property type="match status" value="1"/>
</dbReference>
<dbReference type="GO" id="GO:0043115">
    <property type="term" value="F:precorrin-2 dehydrogenase activity"/>
    <property type="evidence" value="ECO:0007669"/>
    <property type="project" value="UniProtKB-EC"/>
</dbReference>
<dbReference type="NCBIfam" id="TIGR01469">
    <property type="entry name" value="cobA_cysG_Cterm"/>
    <property type="match status" value="1"/>
</dbReference>
<dbReference type="InterPro" id="IPR006366">
    <property type="entry name" value="CobA/CysG_C"/>
</dbReference>
<name>A0A3M0C1X0_9PROT</name>
<evidence type="ECO:0000313" key="18">
    <source>
        <dbReference type="EMBL" id="RMB02637.1"/>
    </source>
</evidence>
<dbReference type="Pfam" id="PF00590">
    <property type="entry name" value="TP_methylase"/>
    <property type="match status" value="1"/>
</dbReference>
<evidence type="ECO:0000256" key="4">
    <source>
        <dbReference type="ARBA" id="ARBA00022603"/>
    </source>
</evidence>
<accession>A0A3M0C1X0</accession>
<dbReference type="FunFam" id="3.40.1010.10:FF:000001">
    <property type="entry name" value="Siroheme synthase"/>
    <property type="match status" value="1"/>
</dbReference>
<keyword evidence="19" id="KW-1185">Reference proteome</keyword>
<dbReference type="InterPro" id="IPR050161">
    <property type="entry name" value="Siro_Cobalamin_biosynth"/>
</dbReference>
<reference evidence="18 19" key="1">
    <citation type="submission" date="2018-10" db="EMBL/GenBank/DDBJ databases">
        <title>Genomic Encyclopedia of Archaeal and Bacterial Type Strains, Phase II (KMG-II): from individual species to whole genera.</title>
        <authorList>
            <person name="Goeker M."/>
        </authorList>
    </citation>
    <scope>NUCLEOTIDE SEQUENCE [LARGE SCALE GENOMIC DNA]</scope>
    <source>
        <strain evidence="18 19">DSM 25217</strain>
    </source>
</reference>
<dbReference type="InterPro" id="IPR006367">
    <property type="entry name" value="Sirohaem_synthase_N"/>
</dbReference>
<dbReference type="Gene3D" id="3.40.50.720">
    <property type="entry name" value="NAD(P)-binding Rossmann-like Domain"/>
    <property type="match status" value="1"/>
</dbReference>
<sequence>MQSIPIFLSAEHQHVLIVGATAAAMAKLALLAESAVRITLIDPDAAKAASAAGLTSENLTSENLASTKQAPLTLELIDRSAQEDDVKGKTLVYIASDDGLVEERLIRAARERGVPLNVVDKPAKSSFITPAQFHRGPLKVAFSSGGVAPVFVRRLRSLLETIVPTSLGTLASAAGRAKTGVKTLLPDGTARRLFWDRLFDRADAFDGLDEDEAVRRILDDARTAAGTHAYGLVQLVGAGPGDPDLLTIKAHRALQQADVIFYDRLVSRDVLALARRDAELVFVGKREGNHGVGQDRINALLVEHALAGRRVVRLKSGDPLTFARAGEELTELRAAGIRTEIVPGITALTGISAATQIPVTDRTHSSSVTLVTGHTKDGSYADWADLAGKGRTLAVYMGLGGAEKMTSELIRHGVAGSTPVAVVENGTRPEERRFYGTLADLPALVRDHKVKSPALLIIGDVVTLARDFPSDGTQGSADDRFDFVRHALLAVA</sequence>
<evidence type="ECO:0000259" key="16">
    <source>
        <dbReference type="Pfam" id="PF00590"/>
    </source>
</evidence>
<dbReference type="AlphaFoldDB" id="A0A3M0C1X0"/>
<dbReference type="InterPro" id="IPR019478">
    <property type="entry name" value="Sirohaem_synthase_dimer_dom"/>
</dbReference>
<dbReference type="Gene3D" id="1.10.8.210">
    <property type="entry name" value="Sirohaem synthase, dimerisation domain"/>
    <property type="match status" value="1"/>
</dbReference>
<feature type="domain" description="Tetrapyrrole methylase" evidence="16">
    <location>
        <begin position="235"/>
        <end position="441"/>
    </location>
</feature>
<comment type="similarity">
    <text evidence="2">Belongs to the precorrin methyltransferase family.</text>
</comment>
<dbReference type="OrthoDB" id="9815856at2"/>
<dbReference type="InterPro" id="IPR037115">
    <property type="entry name" value="Sirohaem_synt_dimer_dom_sf"/>
</dbReference>
<gene>
    <name evidence="18" type="ORF">BXY39_2987</name>
</gene>
<dbReference type="InterPro" id="IPR012409">
    <property type="entry name" value="Sirohaem_synth"/>
</dbReference>
<evidence type="ECO:0000256" key="10">
    <source>
        <dbReference type="ARBA" id="ARBA00023244"/>
    </source>
</evidence>
<comment type="catalytic activity">
    <reaction evidence="13">
        <text>precorrin-2 + NAD(+) = sirohydrochlorin + NADH + 2 H(+)</text>
        <dbReference type="Rhea" id="RHEA:15613"/>
        <dbReference type="ChEBI" id="CHEBI:15378"/>
        <dbReference type="ChEBI" id="CHEBI:57540"/>
        <dbReference type="ChEBI" id="CHEBI:57945"/>
        <dbReference type="ChEBI" id="CHEBI:58351"/>
        <dbReference type="ChEBI" id="CHEBI:58827"/>
        <dbReference type="EC" id="1.3.1.76"/>
    </reaction>
</comment>
<dbReference type="GO" id="GO:0051266">
    <property type="term" value="F:sirohydrochlorin ferrochelatase activity"/>
    <property type="evidence" value="ECO:0007669"/>
    <property type="project" value="InterPro"/>
</dbReference>
<evidence type="ECO:0000256" key="6">
    <source>
        <dbReference type="ARBA" id="ARBA00022691"/>
    </source>
</evidence>
<evidence type="ECO:0000256" key="9">
    <source>
        <dbReference type="ARBA" id="ARBA00023239"/>
    </source>
</evidence>
<dbReference type="PROSITE" id="PS00839">
    <property type="entry name" value="SUMT_1"/>
    <property type="match status" value="1"/>
</dbReference>
<dbReference type="SUPFAM" id="SSF51735">
    <property type="entry name" value="NAD(P)-binding Rossmann-fold domains"/>
    <property type="match status" value="1"/>
</dbReference>
<keyword evidence="5 18" id="KW-0808">Transferase</keyword>
<dbReference type="UniPathway" id="UPA00262">
    <property type="reaction ID" value="UER00211"/>
</dbReference>
<evidence type="ECO:0000259" key="17">
    <source>
        <dbReference type="Pfam" id="PF10414"/>
    </source>
</evidence>
<evidence type="ECO:0000256" key="15">
    <source>
        <dbReference type="PIRSR" id="PIRSR036426-1"/>
    </source>
</evidence>
<keyword evidence="4 18" id="KW-0489">Methyltransferase</keyword>
<comment type="pathway">
    <text evidence="1">Porphyrin-containing compound metabolism; siroheme biosynthesis; sirohydrochlorin from precorrin-2: step 1/1.</text>
</comment>
<dbReference type="FunFam" id="3.30.950.10:FF:000001">
    <property type="entry name" value="Siroheme synthase"/>
    <property type="match status" value="1"/>
</dbReference>
<dbReference type="Gene3D" id="3.30.950.10">
    <property type="entry name" value="Methyltransferase, Cobalt-precorrin-4 Transmethylase, Domain 2"/>
    <property type="match status" value="1"/>
</dbReference>
<dbReference type="PANTHER" id="PTHR45790:SF3">
    <property type="entry name" value="S-ADENOSYL-L-METHIONINE-DEPENDENT UROPORPHYRINOGEN III METHYLTRANSFERASE, CHLOROPLASTIC"/>
    <property type="match status" value="1"/>
</dbReference>
<dbReference type="SUPFAM" id="SSF75615">
    <property type="entry name" value="Siroheme synthase middle domains-like"/>
    <property type="match status" value="1"/>
</dbReference>
<dbReference type="InterPro" id="IPR035996">
    <property type="entry name" value="4pyrrol_Methylase_sf"/>
</dbReference>
<dbReference type="Gene3D" id="3.40.1010.10">
    <property type="entry name" value="Cobalt-precorrin-4 Transmethylase, Domain 1"/>
    <property type="match status" value="1"/>
</dbReference>
<dbReference type="PIRSF" id="PIRSF036426">
    <property type="entry name" value="Sirohaem_synth"/>
    <property type="match status" value="1"/>
</dbReference>
<feature type="active site" description="Proton donor" evidence="15">
    <location>
        <position position="285"/>
    </location>
</feature>
<dbReference type="RefSeq" id="WP_121939656.1">
    <property type="nucleotide sequence ID" value="NZ_REFR01000014.1"/>
</dbReference>
<dbReference type="InterPro" id="IPR003043">
    <property type="entry name" value="Uropor_MeTrfase_CS"/>
</dbReference>
<dbReference type="Pfam" id="PF10414">
    <property type="entry name" value="CysG_dimeriser"/>
    <property type="match status" value="1"/>
</dbReference>
<feature type="active site" description="Proton acceptor" evidence="15">
    <location>
        <position position="263"/>
    </location>
</feature>
<keyword evidence="8" id="KW-0520">NAD</keyword>
<evidence type="ECO:0000256" key="5">
    <source>
        <dbReference type="ARBA" id="ARBA00022679"/>
    </source>
</evidence>
<evidence type="ECO:0000256" key="7">
    <source>
        <dbReference type="ARBA" id="ARBA00023002"/>
    </source>
</evidence>
<dbReference type="InterPro" id="IPR036291">
    <property type="entry name" value="NAD(P)-bd_dom_sf"/>
</dbReference>
<dbReference type="GO" id="GO:0019354">
    <property type="term" value="P:siroheme biosynthetic process"/>
    <property type="evidence" value="ECO:0007669"/>
    <property type="project" value="UniProtKB-UniPathway"/>
</dbReference>
<dbReference type="GO" id="GO:0004851">
    <property type="term" value="F:uroporphyrin-III C-methyltransferase activity"/>
    <property type="evidence" value="ECO:0007669"/>
    <property type="project" value="InterPro"/>
</dbReference>
<dbReference type="Proteomes" id="UP000271227">
    <property type="component" value="Unassembled WGS sequence"/>
</dbReference>
<dbReference type="InterPro" id="IPR000878">
    <property type="entry name" value="4pyrrol_Mease"/>
</dbReference>
<feature type="domain" description="Sirohaem synthase dimerisation" evidence="17">
    <location>
        <begin position="166"/>
        <end position="215"/>
    </location>
</feature>
<dbReference type="PANTHER" id="PTHR45790">
    <property type="entry name" value="SIROHEME SYNTHASE-RELATED"/>
    <property type="match status" value="1"/>
</dbReference>
<evidence type="ECO:0000256" key="1">
    <source>
        <dbReference type="ARBA" id="ARBA00005010"/>
    </source>
</evidence>
<evidence type="ECO:0000313" key="19">
    <source>
        <dbReference type="Proteomes" id="UP000271227"/>
    </source>
</evidence>
<keyword evidence="10" id="KW-0627">Porphyrin biosynthesis</keyword>
<evidence type="ECO:0000256" key="11">
    <source>
        <dbReference type="ARBA" id="ARBA00023268"/>
    </source>
</evidence>
<comment type="pathway">
    <text evidence="14">Cofactor biosynthesis; adenosylcobalamin biosynthesis; precorrin-2 from uroporphyrinogen III: step 1/1.</text>
</comment>
<dbReference type="Gene3D" id="3.30.160.110">
    <property type="entry name" value="Siroheme synthase, domain 2"/>
    <property type="match status" value="1"/>
</dbReference>
<comment type="pathway">
    <text evidence="12">Porphyrin-containing compound metabolism; siroheme biosynthesis; precorrin-2 from uroporphyrinogen III: step 1/1.</text>
</comment>
<keyword evidence="6" id="KW-0949">S-adenosyl-L-methionine</keyword>
<dbReference type="NCBIfam" id="NF007922">
    <property type="entry name" value="PRK10637.1"/>
    <property type="match status" value="1"/>
</dbReference>
<dbReference type="EMBL" id="REFR01000014">
    <property type="protein sequence ID" value="RMB02637.1"/>
    <property type="molecule type" value="Genomic_DNA"/>
</dbReference>
<dbReference type="NCBIfam" id="NF004790">
    <property type="entry name" value="PRK06136.1"/>
    <property type="match status" value="1"/>
</dbReference>
<evidence type="ECO:0000256" key="3">
    <source>
        <dbReference type="ARBA" id="ARBA00022573"/>
    </source>
</evidence>
<evidence type="ECO:0000256" key="14">
    <source>
        <dbReference type="ARBA" id="ARBA00060548"/>
    </source>
</evidence>
<comment type="caution">
    <text evidence="18">The sequence shown here is derived from an EMBL/GenBank/DDBJ whole genome shotgun (WGS) entry which is preliminary data.</text>
</comment>
<dbReference type="GO" id="GO:0051287">
    <property type="term" value="F:NAD binding"/>
    <property type="evidence" value="ECO:0007669"/>
    <property type="project" value="InterPro"/>
</dbReference>
<dbReference type="CDD" id="cd11642">
    <property type="entry name" value="SUMT"/>
    <property type="match status" value="1"/>
</dbReference>
<dbReference type="FunCoup" id="A0A3M0C1X0">
    <property type="interactions" value="243"/>
</dbReference>
<keyword evidence="11" id="KW-0511">Multifunctional enzyme</keyword>
<dbReference type="InterPro" id="IPR014777">
    <property type="entry name" value="4pyrrole_Mease_sub1"/>
</dbReference>
<proteinExistence type="inferred from homology"/>
<keyword evidence="7" id="KW-0560">Oxidoreductase</keyword>
<protein>
    <submittedName>
        <fullName evidence="18">Uroporphyrinogen-III C-methyltransferase /precorrin-2 dehydrogenase</fullName>
    </submittedName>
</protein>
<dbReference type="NCBIfam" id="TIGR01470">
    <property type="entry name" value="cysG_Nterm"/>
    <property type="match status" value="1"/>
</dbReference>
<keyword evidence="9" id="KW-0456">Lyase</keyword>
<evidence type="ECO:0000256" key="2">
    <source>
        <dbReference type="ARBA" id="ARBA00005879"/>
    </source>
</evidence>
<organism evidence="18 19">
    <name type="scientific">Eilatimonas milleporae</name>
    <dbReference type="NCBI Taxonomy" id="911205"/>
    <lineage>
        <taxon>Bacteria</taxon>
        <taxon>Pseudomonadati</taxon>
        <taxon>Pseudomonadota</taxon>
        <taxon>Alphaproteobacteria</taxon>
        <taxon>Kordiimonadales</taxon>
        <taxon>Kordiimonadaceae</taxon>
        <taxon>Eilatimonas</taxon>
    </lineage>
</organism>
<dbReference type="GO" id="GO:0009236">
    <property type="term" value="P:cobalamin biosynthetic process"/>
    <property type="evidence" value="ECO:0007669"/>
    <property type="project" value="UniProtKB-KW"/>
</dbReference>
<evidence type="ECO:0000256" key="8">
    <source>
        <dbReference type="ARBA" id="ARBA00023027"/>
    </source>
</evidence>